<protein>
    <submittedName>
        <fullName evidence="1">LAFE_0D04984g1_1</fullName>
    </submittedName>
</protein>
<dbReference type="OMA" id="FMRLKPF"/>
<evidence type="ECO:0000313" key="2">
    <source>
        <dbReference type="Proteomes" id="UP000190831"/>
    </source>
</evidence>
<evidence type="ECO:0000313" key="1">
    <source>
        <dbReference type="EMBL" id="SCW01096.1"/>
    </source>
</evidence>
<keyword evidence="2" id="KW-1185">Reference proteome</keyword>
<dbReference type="EMBL" id="LT598492">
    <property type="protein sequence ID" value="SCW01096.1"/>
    <property type="molecule type" value="Genomic_DNA"/>
</dbReference>
<accession>A0A1G4MBP2</accession>
<name>A0A1G4MBP2_LACFM</name>
<dbReference type="Proteomes" id="UP000190831">
    <property type="component" value="Chromosome D"/>
</dbReference>
<dbReference type="OrthoDB" id="3991133at2759"/>
<gene>
    <name evidence="1" type="ORF">LAFE_0D04984G</name>
</gene>
<reference evidence="1 2" key="1">
    <citation type="submission" date="2016-03" db="EMBL/GenBank/DDBJ databases">
        <authorList>
            <person name="Devillers H."/>
        </authorList>
    </citation>
    <scope>NUCLEOTIDE SEQUENCE [LARGE SCALE GENOMIC DNA]</scope>
    <source>
        <strain evidence="1">CBS 6772</strain>
    </source>
</reference>
<sequence length="207" mass="25004">MATRRLTVITENAIINSRHTLILNHQKFLLPVNFINEYPRKDVLKMSYRRFMRLKPFISQRLMVRNTYTEYLRYKYKRENYLEKRMATGIATGDLQSCDLKQVVNSLRFVLKAVTHHELSTTKKPGHHHENDICRRILKNILTMEYEKQRLIHKDPAIYYQLFRKTYEYLQPFKNGDKVNPIFLKLFSIREFDRCLVCLNETLDTRL</sequence>
<dbReference type="AlphaFoldDB" id="A0A1G4MBP2"/>
<proteinExistence type="predicted"/>
<organism evidence="1 2">
    <name type="scientific">Lachancea fermentati</name>
    <name type="common">Zygosaccharomyces fermentati</name>
    <dbReference type="NCBI Taxonomy" id="4955"/>
    <lineage>
        <taxon>Eukaryota</taxon>
        <taxon>Fungi</taxon>
        <taxon>Dikarya</taxon>
        <taxon>Ascomycota</taxon>
        <taxon>Saccharomycotina</taxon>
        <taxon>Saccharomycetes</taxon>
        <taxon>Saccharomycetales</taxon>
        <taxon>Saccharomycetaceae</taxon>
        <taxon>Lachancea</taxon>
    </lineage>
</organism>